<dbReference type="InterPro" id="IPR018060">
    <property type="entry name" value="HTH_AraC"/>
</dbReference>
<keyword evidence="2" id="KW-0238">DNA-binding</keyword>
<evidence type="ECO:0000313" key="5">
    <source>
        <dbReference type="EMBL" id="RCR66962.1"/>
    </source>
</evidence>
<comment type="caution">
    <text evidence="5">The sequence shown here is derived from an EMBL/GenBank/DDBJ whole genome shotgun (WGS) entry which is preliminary data.</text>
</comment>
<dbReference type="PANTHER" id="PTHR43280">
    <property type="entry name" value="ARAC-FAMILY TRANSCRIPTIONAL REGULATOR"/>
    <property type="match status" value="1"/>
</dbReference>
<dbReference type="AlphaFoldDB" id="A0A368JHE3"/>
<feature type="domain" description="HTH araC/xylS-type" evidence="4">
    <location>
        <begin position="193"/>
        <end position="298"/>
    </location>
</feature>
<keyword evidence="6" id="KW-1185">Reference proteome</keyword>
<dbReference type="GO" id="GO:0043565">
    <property type="term" value="F:sequence-specific DNA binding"/>
    <property type="evidence" value="ECO:0007669"/>
    <property type="project" value="InterPro"/>
</dbReference>
<organism evidence="5 6">
    <name type="scientific">Larkinella punicea</name>
    <dbReference type="NCBI Taxonomy" id="2315727"/>
    <lineage>
        <taxon>Bacteria</taxon>
        <taxon>Pseudomonadati</taxon>
        <taxon>Bacteroidota</taxon>
        <taxon>Cytophagia</taxon>
        <taxon>Cytophagales</taxon>
        <taxon>Spirosomataceae</taxon>
        <taxon>Larkinella</taxon>
    </lineage>
</organism>
<evidence type="ECO:0000259" key="4">
    <source>
        <dbReference type="PROSITE" id="PS01124"/>
    </source>
</evidence>
<dbReference type="RefSeq" id="WP_114408709.1">
    <property type="nucleotide sequence ID" value="NZ_QOWE01000023.1"/>
</dbReference>
<keyword evidence="3" id="KW-0804">Transcription</keyword>
<keyword evidence="1" id="KW-0805">Transcription regulation</keyword>
<dbReference type="SMART" id="SM00342">
    <property type="entry name" value="HTH_ARAC"/>
    <property type="match status" value="1"/>
</dbReference>
<dbReference type="PROSITE" id="PS01124">
    <property type="entry name" value="HTH_ARAC_FAMILY_2"/>
    <property type="match status" value="1"/>
</dbReference>
<sequence length="300" mass="34565">MNKPLIRVSSISQAHKMRELPPPLHPLISIVETSELKSTPNISAVLDFYMISVKRNCDTLAYGQQKYDFDGGVMSFVAPNQIISGQEHEPDNKPTGWILLVHPDFFWGTPLAKKIKKYDYFGYAVNEALFLSEKEESIIHAIGENIKLECNSNIDKFSHDIIISHLETFLNYAERFYQRQFLTRRITNHQLLDRLEKLLNDYFNSDDLAQKGLPTVQYISDNLNISSKYLGSMLKQLTGLTTQQHIHEKLIDKAKEKLSLTDQSVSDIAYELGFEHLQSFSKLFKAKTKRSPLEFRDSFN</sequence>
<dbReference type="SUPFAM" id="SSF46689">
    <property type="entry name" value="Homeodomain-like"/>
    <property type="match status" value="1"/>
</dbReference>
<evidence type="ECO:0000256" key="1">
    <source>
        <dbReference type="ARBA" id="ARBA00023015"/>
    </source>
</evidence>
<dbReference type="EMBL" id="QOWE01000023">
    <property type="protein sequence ID" value="RCR66962.1"/>
    <property type="molecule type" value="Genomic_DNA"/>
</dbReference>
<proteinExistence type="predicted"/>
<reference evidence="5 6" key="1">
    <citation type="submission" date="2018-07" db="EMBL/GenBank/DDBJ databases">
        <title>Genome analysis of Larkinella rosea.</title>
        <authorList>
            <person name="Zhou Z."/>
            <person name="Wang G."/>
        </authorList>
    </citation>
    <scope>NUCLEOTIDE SEQUENCE [LARGE SCALE GENOMIC DNA]</scope>
    <source>
        <strain evidence="6">zzj9</strain>
    </source>
</reference>
<dbReference type="PANTHER" id="PTHR43280:SF32">
    <property type="entry name" value="TRANSCRIPTIONAL REGULATORY PROTEIN"/>
    <property type="match status" value="1"/>
</dbReference>
<gene>
    <name evidence="5" type="ORF">DUE52_24495</name>
</gene>
<dbReference type="GO" id="GO:0003700">
    <property type="term" value="F:DNA-binding transcription factor activity"/>
    <property type="evidence" value="ECO:0007669"/>
    <property type="project" value="InterPro"/>
</dbReference>
<dbReference type="Gene3D" id="1.10.10.60">
    <property type="entry name" value="Homeodomain-like"/>
    <property type="match status" value="1"/>
</dbReference>
<evidence type="ECO:0000256" key="3">
    <source>
        <dbReference type="ARBA" id="ARBA00023163"/>
    </source>
</evidence>
<name>A0A368JHE3_9BACT</name>
<dbReference type="Proteomes" id="UP000253383">
    <property type="component" value="Unassembled WGS sequence"/>
</dbReference>
<evidence type="ECO:0000256" key="2">
    <source>
        <dbReference type="ARBA" id="ARBA00023125"/>
    </source>
</evidence>
<evidence type="ECO:0000313" key="6">
    <source>
        <dbReference type="Proteomes" id="UP000253383"/>
    </source>
</evidence>
<accession>A0A368JHE3</accession>
<dbReference type="Pfam" id="PF12833">
    <property type="entry name" value="HTH_18"/>
    <property type="match status" value="1"/>
</dbReference>
<dbReference type="OrthoDB" id="643086at2"/>
<protein>
    <submittedName>
        <fullName evidence="5">AraC family transcriptional regulator</fullName>
    </submittedName>
</protein>
<dbReference type="InterPro" id="IPR009057">
    <property type="entry name" value="Homeodomain-like_sf"/>
</dbReference>